<dbReference type="OrthoDB" id="5243299at2"/>
<dbReference type="RefSeq" id="WP_014145411.1">
    <property type="nucleotide sequence ID" value="NC_016111.1"/>
</dbReference>
<dbReference type="SUPFAM" id="SSF53597">
    <property type="entry name" value="Dihydrofolate reductase-like"/>
    <property type="match status" value="1"/>
</dbReference>
<dbReference type="Gene3D" id="3.40.430.10">
    <property type="entry name" value="Dihydrofolate Reductase, subunit A"/>
    <property type="match status" value="1"/>
</dbReference>
<evidence type="ECO:0000259" key="4">
    <source>
        <dbReference type="Pfam" id="PF01872"/>
    </source>
</evidence>
<sequence>MHRLFPAPTTGSAADETLATLDGLADAYAYPEPAPDRPAWLRANMVSSLDGAAWHDGRSQPLSSEADMRVFGVLRGLADAVVVGAETVRQEGYRPARVREAFAARRAALGQPPAPTIVVVSAALELDFTLPLFTGPVVPTVVLTGTGADPERVRAAEASGARVLRAGEGTRVDPAEAVRVLAGHGMTRLLTEGGPRLLGQFAAAGVLDELCLTVAPLLTAGTAPRIANGPLIAEPDRFRPVSVLEEQGFLFTRYVRVR</sequence>
<gene>
    <name evidence="5" type="ordered locus">SCATT_47000</name>
</gene>
<comment type="pathway">
    <text evidence="1">Cofactor biosynthesis; riboflavin biosynthesis.</text>
</comment>
<dbReference type="GO" id="GO:0009231">
    <property type="term" value="P:riboflavin biosynthetic process"/>
    <property type="evidence" value="ECO:0007669"/>
    <property type="project" value="InterPro"/>
</dbReference>
<dbReference type="EMBL" id="CP003219">
    <property type="protein sequence ID" value="AEW97071.1"/>
    <property type="molecule type" value="Genomic_DNA"/>
</dbReference>
<reference evidence="6" key="1">
    <citation type="submission" date="2011-12" db="EMBL/GenBank/DDBJ databases">
        <title>Complete genome sequence of Streptomyces cattleya strain DSM 46488.</title>
        <authorList>
            <person name="Ou H.-Y."/>
            <person name="Li P."/>
            <person name="Zhao C."/>
            <person name="O'Hagan D."/>
            <person name="Deng Z."/>
        </authorList>
    </citation>
    <scope>NUCLEOTIDE SEQUENCE [LARGE SCALE GENOMIC DNA]</scope>
    <source>
        <strain evidence="6">ATCC 35852 / DSM 46488 / JCM 4925 / NBRC 14057 / NRRL 8057</strain>
    </source>
</reference>
<dbReference type="InterPro" id="IPR024072">
    <property type="entry name" value="DHFR-like_dom_sf"/>
</dbReference>
<dbReference type="AlphaFoldDB" id="F8JWS0"/>
<dbReference type="PANTHER" id="PTHR38011:SF7">
    <property type="entry name" value="2,5-DIAMINO-6-RIBOSYLAMINO-4(3H)-PYRIMIDINONE 5'-PHOSPHATE REDUCTASE"/>
    <property type="match status" value="1"/>
</dbReference>
<evidence type="ECO:0000313" key="5">
    <source>
        <dbReference type="EMBL" id="AEW97071.1"/>
    </source>
</evidence>
<proteinExistence type="predicted"/>
<keyword evidence="3" id="KW-0560">Oxidoreductase</keyword>
<protein>
    <recommendedName>
        <fullName evidence="4">Bacterial bifunctional deaminase-reductase C-terminal domain-containing protein</fullName>
    </recommendedName>
</protein>
<accession>F8JWS0</accession>
<dbReference type="InterPro" id="IPR002734">
    <property type="entry name" value="RibDG_C"/>
</dbReference>
<dbReference type="GO" id="GO:0008703">
    <property type="term" value="F:5-amino-6-(5-phosphoribosylamino)uracil reductase activity"/>
    <property type="evidence" value="ECO:0007669"/>
    <property type="project" value="InterPro"/>
</dbReference>
<dbReference type="eggNOG" id="COG1985">
    <property type="taxonomic scope" value="Bacteria"/>
</dbReference>
<dbReference type="Proteomes" id="UP000007842">
    <property type="component" value="Chromosome"/>
</dbReference>
<organism evidence="5 6">
    <name type="scientific">Streptantibioticus cattleyicolor (strain ATCC 35852 / DSM 46488 / JCM 4925 / NBRC 14057 / NRRL 8057)</name>
    <name type="common">Streptomyces cattleya</name>
    <dbReference type="NCBI Taxonomy" id="1003195"/>
    <lineage>
        <taxon>Bacteria</taxon>
        <taxon>Bacillati</taxon>
        <taxon>Actinomycetota</taxon>
        <taxon>Actinomycetes</taxon>
        <taxon>Kitasatosporales</taxon>
        <taxon>Streptomycetaceae</taxon>
        <taxon>Streptantibioticus</taxon>
    </lineage>
</organism>
<evidence type="ECO:0000256" key="2">
    <source>
        <dbReference type="ARBA" id="ARBA00022857"/>
    </source>
</evidence>
<dbReference type="InterPro" id="IPR050765">
    <property type="entry name" value="Riboflavin_Biosynth_HTPR"/>
</dbReference>
<dbReference type="HOGENOM" id="CLU_036590_7_2_11"/>
<dbReference type="KEGG" id="sct:SCAT_4707"/>
<evidence type="ECO:0000256" key="3">
    <source>
        <dbReference type="ARBA" id="ARBA00023002"/>
    </source>
</evidence>
<dbReference type="STRING" id="1003195.SCATT_47000"/>
<dbReference type="PATRIC" id="fig|1003195.11.peg.6141"/>
<dbReference type="KEGG" id="scy:SCATT_47000"/>
<accession>G8WT48</accession>
<feature type="domain" description="Bacterial bifunctional deaminase-reductase C-terminal" evidence="4">
    <location>
        <begin position="40"/>
        <end position="232"/>
    </location>
</feature>
<name>F8JWS0_STREN</name>
<dbReference type="Pfam" id="PF01872">
    <property type="entry name" value="RibD_C"/>
    <property type="match status" value="1"/>
</dbReference>
<keyword evidence="2" id="KW-0521">NADP</keyword>
<dbReference type="PANTHER" id="PTHR38011">
    <property type="entry name" value="DIHYDROFOLATE REDUCTASE FAMILY PROTEIN (AFU_ORTHOLOGUE AFUA_8G06820)"/>
    <property type="match status" value="1"/>
</dbReference>
<evidence type="ECO:0000256" key="1">
    <source>
        <dbReference type="ARBA" id="ARBA00005104"/>
    </source>
</evidence>
<keyword evidence="6" id="KW-1185">Reference proteome</keyword>
<evidence type="ECO:0000313" key="6">
    <source>
        <dbReference type="Proteomes" id="UP000007842"/>
    </source>
</evidence>